<evidence type="ECO:0000259" key="1">
    <source>
        <dbReference type="PROSITE" id="PS51708"/>
    </source>
</evidence>
<dbReference type="InterPro" id="IPR038186">
    <property type="entry name" value="CHAD_dom_sf"/>
</dbReference>
<dbReference type="PANTHER" id="PTHR39339:SF1">
    <property type="entry name" value="CHAD DOMAIN-CONTAINING PROTEIN"/>
    <property type="match status" value="1"/>
</dbReference>
<dbReference type="Pfam" id="PF05235">
    <property type="entry name" value="CHAD"/>
    <property type="match status" value="1"/>
</dbReference>
<reference evidence="2 3" key="1">
    <citation type="submission" date="2012-09" db="EMBL/GenBank/DDBJ databases">
        <title>Genome Sequence of alkane-degrading Bacterium Alcanivorax jadensis T9.</title>
        <authorList>
            <person name="Lai Q."/>
            <person name="Shao Z."/>
        </authorList>
    </citation>
    <scope>NUCLEOTIDE SEQUENCE [LARGE SCALE GENOMIC DNA]</scope>
    <source>
        <strain evidence="2 3">T9</strain>
    </source>
</reference>
<dbReference type="Gene3D" id="1.40.20.10">
    <property type="entry name" value="CHAD domain"/>
    <property type="match status" value="1"/>
</dbReference>
<keyword evidence="3" id="KW-1185">Reference proteome</keyword>
<accession>A0ABR4WDS3</accession>
<dbReference type="EMBL" id="ARXU01000004">
    <property type="protein sequence ID" value="KGD61636.1"/>
    <property type="molecule type" value="Genomic_DNA"/>
</dbReference>
<dbReference type="InterPro" id="IPR007899">
    <property type="entry name" value="CHAD_dom"/>
</dbReference>
<organism evidence="2 3">
    <name type="scientific">Alcanivorax jadensis T9</name>
    <dbReference type="NCBI Taxonomy" id="1177181"/>
    <lineage>
        <taxon>Bacteria</taxon>
        <taxon>Pseudomonadati</taxon>
        <taxon>Pseudomonadota</taxon>
        <taxon>Gammaproteobacteria</taxon>
        <taxon>Oceanospirillales</taxon>
        <taxon>Alcanivoracaceae</taxon>
        <taxon>Alcanivorax</taxon>
    </lineage>
</organism>
<comment type="caution">
    <text evidence="2">The sequence shown here is derived from an EMBL/GenBank/DDBJ whole genome shotgun (WGS) entry which is preliminary data.</text>
</comment>
<dbReference type="SMART" id="SM00880">
    <property type="entry name" value="CHAD"/>
    <property type="match status" value="1"/>
</dbReference>
<feature type="domain" description="CHAD" evidence="1">
    <location>
        <begin position="1"/>
        <end position="235"/>
    </location>
</feature>
<proteinExistence type="predicted"/>
<dbReference type="RefSeq" id="WP_035246769.1">
    <property type="nucleotide sequence ID" value="NZ_ARXU01000004.1"/>
</dbReference>
<dbReference type="PROSITE" id="PS51708">
    <property type="entry name" value="CHAD"/>
    <property type="match status" value="1"/>
</dbReference>
<protein>
    <submittedName>
        <fullName evidence="2">CHAD domain containing protein</fullName>
    </submittedName>
</protein>
<evidence type="ECO:0000313" key="2">
    <source>
        <dbReference type="EMBL" id="KGD61636.1"/>
    </source>
</evidence>
<gene>
    <name evidence="2" type="ORF">T9A_01585</name>
</gene>
<evidence type="ECO:0000313" key="3">
    <source>
        <dbReference type="Proteomes" id="UP000029443"/>
    </source>
</evidence>
<name>A0ABR4WDS3_9GAMM</name>
<dbReference type="PANTHER" id="PTHR39339">
    <property type="entry name" value="SLR1444 PROTEIN"/>
    <property type="match status" value="1"/>
</dbReference>
<sequence>MDDHSLIERLCQQAIRINEQALTDLQRQPLTANAVHDCRVAVKRLRAQWQLLRPWLSRDDHRACDHTIRNAAQALAGARDTHVMAATLQTLASKADKPSRHSLSRVANTLFSDPQPQPETSHHQEAIIAFTRDQQHWQSLALDISDHELLVSGLARTYKQCRNRTIKAQGGTEPEPWHDLRKWVKYLLYQQQSLADQHIHTPCHDQALTRLGKTLGKLHDLHMLREYVLAQSHTI</sequence>
<dbReference type="Proteomes" id="UP000029443">
    <property type="component" value="Unassembled WGS sequence"/>
</dbReference>